<dbReference type="PANTHER" id="PTHR15711:SF25">
    <property type="entry name" value="RADISH, ISOFORM I"/>
    <property type="match status" value="1"/>
</dbReference>
<keyword evidence="1" id="KW-0343">GTPase activation</keyword>
<dbReference type="SMART" id="SM00225">
    <property type="entry name" value="BTB"/>
    <property type="match status" value="1"/>
</dbReference>
<keyword evidence="4" id="KW-0863">Zinc-finger</keyword>
<dbReference type="FunFam" id="3.40.50.11210:FF:000002">
    <property type="entry name" value="Signal-induced proliferation-associated 1-like protein 1"/>
    <property type="match status" value="1"/>
</dbReference>
<dbReference type="SUPFAM" id="SSF56672">
    <property type="entry name" value="DNA/RNA polymerases"/>
    <property type="match status" value="1"/>
</dbReference>
<dbReference type="Gene3D" id="1.25.40.420">
    <property type="match status" value="1"/>
</dbReference>
<organism evidence="8 9">
    <name type="scientific">Plutella xylostella</name>
    <name type="common">Diamondback moth</name>
    <name type="synonym">Plutella maculipennis</name>
    <dbReference type="NCBI Taxonomy" id="51655"/>
    <lineage>
        <taxon>Eukaryota</taxon>
        <taxon>Metazoa</taxon>
        <taxon>Ecdysozoa</taxon>
        <taxon>Arthropoda</taxon>
        <taxon>Hexapoda</taxon>
        <taxon>Insecta</taxon>
        <taxon>Pterygota</taxon>
        <taxon>Neoptera</taxon>
        <taxon>Endopterygota</taxon>
        <taxon>Lepidoptera</taxon>
        <taxon>Glossata</taxon>
        <taxon>Ditrysia</taxon>
        <taxon>Yponomeutoidea</taxon>
        <taxon>Plutellidae</taxon>
        <taxon>Plutella</taxon>
    </lineage>
</organism>
<dbReference type="InterPro" id="IPR011705">
    <property type="entry name" value="BACK"/>
</dbReference>
<dbReference type="SUPFAM" id="SSF111347">
    <property type="entry name" value="Rap/Ran-GAP"/>
    <property type="match status" value="1"/>
</dbReference>
<dbReference type="InterPro" id="IPR011333">
    <property type="entry name" value="SKP1/BTB/POZ_sf"/>
</dbReference>
<dbReference type="GO" id="GO:0003676">
    <property type="term" value="F:nucleic acid binding"/>
    <property type="evidence" value="ECO:0007669"/>
    <property type="project" value="InterPro"/>
</dbReference>
<dbReference type="GO" id="GO:0008270">
    <property type="term" value="F:zinc ion binding"/>
    <property type="evidence" value="ECO:0007669"/>
    <property type="project" value="UniProtKB-KW"/>
</dbReference>
<dbReference type="Gene3D" id="3.30.710.10">
    <property type="entry name" value="Potassium Channel Kv1.1, Chain A"/>
    <property type="match status" value="1"/>
</dbReference>
<keyword evidence="3" id="KW-0175">Coiled coil</keyword>
<dbReference type="Pfam" id="PF00651">
    <property type="entry name" value="BTB"/>
    <property type="match status" value="1"/>
</dbReference>
<evidence type="ECO:0000256" key="2">
    <source>
        <dbReference type="ARBA" id="ARBA00022553"/>
    </source>
</evidence>
<feature type="region of interest" description="Disordered" evidence="5">
    <location>
        <begin position="187"/>
        <end position="206"/>
    </location>
</feature>
<dbReference type="GO" id="GO:0071897">
    <property type="term" value="P:DNA biosynthetic process"/>
    <property type="evidence" value="ECO:0007669"/>
    <property type="project" value="UniProtKB-ARBA"/>
</dbReference>
<dbReference type="InterPro" id="IPR035974">
    <property type="entry name" value="Rap/Ran-GAP_sf"/>
</dbReference>
<dbReference type="Gene3D" id="3.10.10.10">
    <property type="entry name" value="HIV Type 1 Reverse Transcriptase, subunit A, domain 1"/>
    <property type="match status" value="1"/>
</dbReference>
<dbReference type="InterPro" id="IPR000331">
    <property type="entry name" value="Rap/Ran_GAP_dom"/>
</dbReference>
<dbReference type="Gene3D" id="4.10.60.10">
    <property type="entry name" value="Zinc finger, CCHC-type"/>
    <property type="match status" value="1"/>
</dbReference>
<feature type="compositionally biased region" description="Polar residues" evidence="5">
    <location>
        <begin position="717"/>
        <end position="729"/>
    </location>
</feature>
<evidence type="ECO:0000259" key="7">
    <source>
        <dbReference type="PROSITE" id="PS50158"/>
    </source>
</evidence>
<evidence type="ECO:0000259" key="6">
    <source>
        <dbReference type="PROSITE" id="PS50085"/>
    </source>
</evidence>
<dbReference type="Proteomes" id="UP000653454">
    <property type="component" value="Unassembled WGS sequence"/>
</dbReference>
<feature type="region of interest" description="Disordered" evidence="5">
    <location>
        <begin position="773"/>
        <end position="798"/>
    </location>
</feature>
<name>A0A8S4DHY7_PLUXY</name>
<dbReference type="GO" id="GO:0005096">
    <property type="term" value="F:GTPase activator activity"/>
    <property type="evidence" value="ECO:0007669"/>
    <property type="project" value="UniProtKB-KW"/>
</dbReference>
<dbReference type="PROSITE" id="PS50085">
    <property type="entry name" value="RAPGAP"/>
    <property type="match status" value="1"/>
</dbReference>
<dbReference type="InterPro" id="IPR043502">
    <property type="entry name" value="DNA/RNA_pol_sf"/>
</dbReference>
<keyword evidence="4" id="KW-0862">Zinc</keyword>
<evidence type="ECO:0000256" key="5">
    <source>
        <dbReference type="SAM" id="MobiDB-lite"/>
    </source>
</evidence>
<sequence length="1060" mass="120519">MSFIGNIPIFDISQDWKIFKSRLEQFVKLNKIEAGDKSAVLLTHLSDEAYRLARNLVYPSELEATTYENLVKKLDDHFTPKRSSFADRAKFYGASKGDGESVETWAARLRGLAVYCDFGSELDTLLRDKFVLGMNDGPERDRLFEMDLATTTLAKALEVAQQAACARQAKAVLVKQEPVYRMAVGNSGRGHGASGSGSHFEARQADGARSVNQRRCTLCGLKSHSEEKCRYKGYKCQKCGAKGHLKRMCSDKKVNNLHNLCSEGSAVMEDQDDHDFLKESGKVRIAGDYSVTLNKVLNIDKYPMPRIEEVFAKLGGGEKYTKIDLSNAFNQMELSESSQELTTINTQKGLYKYTRLVYGLANAPAIFQRAMEMLLVFIKSELKVGVIFVKEEQSSEEDILGNNENSPLFDEFLQVLGDKVRLKGFDKYKGGLDTVHDLTGLYSVYTNWRGIEIMFHVSTLLPYERHDPQKLQRKRHIGNDIVCVVFLEADNTTFSPACIKSHFLHTFILVRVSARIKRRPTRYEISVVTRDEVGAYKPYLWEQSVFDKGPMFREWLLTKIVNGERASYSAPKFARMQERTRSQMLEDIVANLQNHAETGQIPKPYRRGSWRPIGHMRPSSPLLDSVRDQFEDYDQLAKDFTRVFLNSDANISINAQLFDVVFLVGQSKQKTKFIGVRAILGVRSRVFQEMLYGIQTGFGSPQVPVAELLARPAPTLLSPTPRQKSSNFLQVPDIESPRPKSVPSSPMVKRAFSRLGTITAGWGRSIRKQHSHLSAEDKKKWASSQDCSNKEAKDKEKEKNAALAVPRLSVCADAQKVDRAKLAQTEFSIIEFDPETFRILLDYLHTGSCPLTCASIPGLICAAEHYDLPELLQACFHHAKQFLRIEVVCTMLISLENYYWRYTSASELVNMILAFVEQRASALFQTPEFLNLSESMVQMIMCRSLEVPEVRKFEAMLNWARNKIQKSKSATTKTDVKNEFKCTMERLARDLKLHRISPQELIKVVLPSKAIKNERILETLMYQANSGMYRIQDSYIEACQERLQKQDSRFSEWESFDYGV</sequence>
<dbReference type="AlphaFoldDB" id="A0A8S4DHY7"/>
<dbReference type="Pfam" id="PF00078">
    <property type="entry name" value="RVT_1"/>
    <property type="match status" value="1"/>
</dbReference>
<keyword evidence="4" id="KW-0479">Metal-binding</keyword>
<dbReference type="SUPFAM" id="SSF54695">
    <property type="entry name" value="POZ domain"/>
    <property type="match status" value="1"/>
</dbReference>
<evidence type="ECO:0000256" key="3">
    <source>
        <dbReference type="ARBA" id="ARBA00023054"/>
    </source>
</evidence>
<accession>A0A8S4DHY7</accession>
<dbReference type="InterPro" id="IPR000477">
    <property type="entry name" value="RT_dom"/>
</dbReference>
<dbReference type="InterPro" id="IPR001878">
    <property type="entry name" value="Znf_CCHC"/>
</dbReference>
<feature type="domain" description="Rap-GAP" evidence="6">
    <location>
        <begin position="370"/>
        <end position="588"/>
    </location>
</feature>
<reference evidence="8" key="1">
    <citation type="submission" date="2020-11" db="EMBL/GenBank/DDBJ databases">
        <authorList>
            <person name="Whiteford S."/>
        </authorList>
    </citation>
    <scope>NUCLEOTIDE SEQUENCE</scope>
</reference>
<dbReference type="PROSITE" id="PS50158">
    <property type="entry name" value="ZF_CCHC"/>
    <property type="match status" value="1"/>
</dbReference>
<dbReference type="SMART" id="SM00875">
    <property type="entry name" value="BACK"/>
    <property type="match status" value="1"/>
</dbReference>
<evidence type="ECO:0000256" key="1">
    <source>
        <dbReference type="ARBA" id="ARBA00022468"/>
    </source>
</evidence>
<dbReference type="SMART" id="SM00343">
    <property type="entry name" value="ZnF_C2HC"/>
    <property type="match status" value="2"/>
</dbReference>
<keyword evidence="9" id="KW-1185">Reference proteome</keyword>
<feature type="compositionally biased region" description="Basic and acidic residues" evidence="5">
    <location>
        <begin position="788"/>
        <end position="798"/>
    </location>
</feature>
<dbReference type="InterPro" id="IPR050989">
    <property type="entry name" value="Rap1_Ran_GAP"/>
</dbReference>
<evidence type="ECO:0000313" key="8">
    <source>
        <dbReference type="EMBL" id="CAG9100995.1"/>
    </source>
</evidence>
<dbReference type="CDD" id="cd01647">
    <property type="entry name" value="RT_LTR"/>
    <property type="match status" value="1"/>
</dbReference>
<evidence type="ECO:0000313" key="9">
    <source>
        <dbReference type="Proteomes" id="UP000653454"/>
    </source>
</evidence>
<dbReference type="GO" id="GO:0051056">
    <property type="term" value="P:regulation of small GTPase mediated signal transduction"/>
    <property type="evidence" value="ECO:0007669"/>
    <property type="project" value="InterPro"/>
</dbReference>
<dbReference type="Gene3D" id="3.40.50.11210">
    <property type="entry name" value="Rap/Ran-GAP"/>
    <property type="match status" value="1"/>
</dbReference>
<gene>
    <name evidence="8" type="ORF">PLXY2_LOCUS2496</name>
</gene>
<feature type="region of interest" description="Disordered" evidence="5">
    <location>
        <begin position="716"/>
        <end position="746"/>
    </location>
</feature>
<dbReference type="EMBL" id="CAJHNJ030000006">
    <property type="protein sequence ID" value="CAG9100995.1"/>
    <property type="molecule type" value="Genomic_DNA"/>
</dbReference>
<evidence type="ECO:0000256" key="4">
    <source>
        <dbReference type="PROSITE-ProRule" id="PRU00047"/>
    </source>
</evidence>
<dbReference type="InterPro" id="IPR000210">
    <property type="entry name" value="BTB/POZ_dom"/>
</dbReference>
<comment type="caution">
    <text evidence="8">The sequence shown here is derived from an EMBL/GenBank/DDBJ whole genome shotgun (WGS) entry which is preliminary data.</text>
</comment>
<dbReference type="PANTHER" id="PTHR15711">
    <property type="entry name" value="RAP GTPASE-ACTIVATING PROTEIN"/>
    <property type="match status" value="1"/>
</dbReference>
<dbReference type="GO" id="GO:0005737">
    <property type="term" value="C:cytoplasm"/>
    <property type="evidence" value="ECO:0007669"/>
    <property type="project" value="TreeGrafter"/>
</dbReference>
<dbReference type="Pfam" id="PF02145">
    <property type="entry name" value="Rap_GAP"/>
    <property type="match status" value="1"/>
</dbReference>
<feature type="domain" description="CCHC-type" evidence="7">
    <location>
        <begin position="235"/>
        <end position="249"/>
    </location>
</feature>
<protein>
    <submittedName>
        <fullName evidence="8">(diamondback moth) hypothetical protein</fullName>
    </submittedName>
</protein>
<proteinExistence type="predicted"/>
<keyword evidence="2" id="KW-0597">Phosphoprotein</keyword>